<comment type="caution">
    <text evidence="2">The sequence shown here is derived from an EMBL/GenBank/DDBJ whole genome shotgun (WGS) entry which is preliminary data.</text>
</comment>
<gene>
    <name evidence="2" type="ORF">MtrunA17_Chr3g0094311</name>
</gene>
<accession>A0A396IQ92</accession>
<protein>
    <recommendedName>
        <fullName evidence="3">Transmembrane protein</fullName>
    </recommendedName>
</protein>
<sequence length="101" mass="11655">MKCKPDTEATRFFPHTLSLSLSHITLSSLFSHIITSSFSNFSFKSSIFFHKSNTHKKRYISELSYLMTQVLFGRILGVRVVLEEDEKYPFYGSGSPRLLEI</sequence>
<name>A0A396IQ92_MEDTR</name>
<evidence type="ECO:0000256" key="1">
    <source>
        <dbReference type="SAM" id="Phobius"/>
    </source>
</evidence>
<evidence type="ECO:0008006" key="3">
    <source>
        <dbReference type="Google" id="ProtNLM"/>
    </source>
</evidence>
<keyword evidence="1" id="KW-1133">Transmembrane helix</keyword>
<dbReference type="AlphaFoldDB" id="A0A396IQ92"/>
<dbReference type="Proteomes" id="UP000265566">
    <property type="component" value="Chromosome 3"/>
</dbReference>
<dbReference type="EMBL" id="PSQE01000003">
    <property type="protein sequence ID" value="RHN66703.1"/>
    <property type="molecule type" value="Genomic_DNA"/>
</dbReference>
<evidence type="ECO:0000313" key="2">
    <source>
        <dbReference type="EMBL" id="RHN66703.1"/>
    </source>
</evidence>
<reference evidence="2" key="1">
    <citation type="journal article" date="2018" name="Nat. Plants">
        <title>Whole-genome landscape of Medicago truncatula symbiotic genes.</title>
        <authorList>
            <person name="Pecrix Y."/>
            <person name="Gamas P."/>
            <person name="Carrere S."/>
        </authorList>
    </citation>
    <scope>NUCLEOTIDE SEQUENCE</scope>
    <source>
        <tissue evidence="2">Leaves</tissue>
    </source>
</reference>
<dbReference type="Gramene" id="rna14759">
    <property type="protein sequence ID" value="RHN66703.1"/>
    <property type="gene ID" value="gene14759"/>
</dbReference>
<organism evidence="2">
    <name type="scientific">Medicago truncatula</name>
    <name type="common">Barrel medic</name>
    <name type="synonym">Medicago tribuloides</name>
    <dbReference type="NCBI Taxonomy" id="3880"/>
    <lineage>
        <taxon>Eukaryota</taxon>
        <taxon>Viridiplantae</taxon>
        <taxon>Streptophyta</taxon>
        <taxon>Embryophyta</taxon>
        <taxon>Tracheophyta</taxon>
        <taxon>Spermatophyta</taxon>
        <taxon>Magnoliopsida</taxon>
        <taxon>eudicotyledons</taxon>
        <taxon>Gunneridae</taxon>
        <taxon>Pentapetalae</taxon>
        <taxon>rosids</taxon>
        <taxon>fabids</taxon>
        <taxon>Fabales</taxon>
        <taxon>Fabaceae</taxon>
        <taxon>Papilionoideae</taxon>
        <taxon>50 kb inversion clade</taxon>
        <taxon>NPAAA clade</taxon>
        <taxon>Hologalegina</taxon>
        <taxon>IRL clade</taxon>
        <taxon>Trifolieae</taxon>
        <taxon>Medicago</taxon>
    </lineage>
</organism>
<proteinExistence type="predicted"/>
<keyword evidence="1" id="KW-0472">Membrane</keyword>
<keyword evidence="1" id="KW-0812">Transmembrane</keyword>
<feature type="transmembrane region" description="Helical" evidence="1">
    <location>
        <begin position="20"/>
        <end position="43"/>
    </location>
</feature>